<organism evidence="5 6">
    <name type="scientific">Jatrophihabitans telluris</name>
    <dbReference type="NCBI Taxonomy" id="2038343"/>
    <lineage>
        <taxon>Bacteria</taxon>
        <taxon>Bacillati</taxon>
        <taxon>Actinomycetota</taxon>
        <taxon>Actinomycetes</taxon>
        <taxon>Jatrophihabitantales</taxon>
        <taxon>Jatrophihabitantaceae</taxon>
        <taxon>Jatrophihabitans</taxon>
    </lineage>
</organism>
<gene>
    <name evidence="5" type="ORF">M6D93_11395</name>
</gene>
<dbReference type="SUPFAM" id="SSF52540">
    <property type="entry name" value="P-loop containing nucleoside triphosphate hydrolases"/>
    <property type="match status" value="1"/>
</dbReference>
<evidence type="ECO:0000259" key="4">
    <source>
        <dbReference type="PROSITE" id="PS50893"/>
    </source>
</evidence>
<protein>
    <submittedName>
        <fullName evidence="5">ABC transporter ATP-binding protein</fullName>
    </submittedName>
</protein>
<evidence type="ECO:0000313" key="5">
    <source>
        <dbReference type="EMBL" id="UQX86910.1"/>
    </source>
</evidence>
<name>A0ABY4QVA4_9ACTN</name>
<accession>A0ABY4QVA4</accession>
<dbReference type="GO" id="GO:0005524">
    <property type="term" value="F:ATP binding"/>
    <property type="evidence" value="ECO:0007669"/>
    <property type="project" value="UniProtKB-KW"/>
</dbReference>
<dbReference type="PROSITE" id="PS00211">
    <property type="entry name" value="ABC_TRANSPORTER_1"/>
    <property type="match status" value="1"/>
</dbReference>
<dbReference type="PROSITE" id="PS50893">
    <property type="entry name" value="ABC_TRANSPORTER_2"/>
    <property type="match status" value="1"/>
</dbReference>
<dbReference type="InterPro" id="IPR017871">
    <property type="entry name" value="ABC_transporter-like_CS"/>
</dbReference>
<dbReference type="CDD" id="cd03255">
    <property type="entry name" value="ABC_MJ0796_LolCDE_FtsE"/>
    <property type="match status" value="1"/>
</dbReference>
<dbReference type="Gene3D" id="3.40.50.300">
    <property type="entry name" value="P-loop containing nucleotide triphosphate hydrolases"/>
    <property type="match status" value="1"/>
</dbReference>
<evidence type="ECO:0000256" key="3">
    <source>
        <dbReference type="ARBA" id="ARBA00022840"/>
    </source>
</evidence>
<dbReference type="SMART" id="SM00382">
    <property type="entry name" value="AAA"/>
    <property type="match status" value="1"/>
</dbReference>
<sequence length="244" mass="26278">MTTVAGPRAGIEVRCLNVGRTYSVDGEDVHALTDVSIRIAGGESVSLFGPSGSGKSTLTALLAGLRRPSSGQIWVGEEELSGMSERELLRLRGREIGIVLQNPSRTLLPYGTAEDNIAFARRSTRRSERGRLEDSHTLLRQLDLTELAGQRVASLSGGEQQRLSIAVAMSRGPGLLLADEPTSQLDSANRDRAVQVFGRIATEFGTTIVTVTHDPVVADATHRRITLSEGRVVDDGLSWHAGRR</sequence>
<dbReference type="Pfam" id="PF00005">
    <property type="entry name" value="ABC_tran"/>
    <property type="match status" value="1"/>
</dbReference>
<evidence type="ECO:0000256" key="1">
    <source>
        <dbReference type="ARBA" id="ARBA00022448"/>
    </source>
</evidence>
<dbReference type="PANTHER" id="PTHR24220">
    <property type="entry name" value="IMPORT ATP-BINDING PROTEIN"/>
    <property type="match status" value="1"/>
</dbReference>
<dbReference type="RefSeq" id="WP_249769314.1">
    <property type="nucleotide sequence ID" value="NZ_CP097332.1"/>
</dbReference>
<keyword evidence="3 5" id="KW-0067">ATP-binding</keyword>
<dbReference type="EMBL" id="CP097332">
    <property type="protein sequence ID" value="UQX86910.1"/>
    <property type="molecule type" value="Genomic_DNA"/>
</dbReference>
<dbReference type="InterPro" id="IPR003439">
    <property type="entry name" value="ABC_transporter-like_ATP-bd"/>
</dbReference>
<reference evidence="5" key="2">
    <citation type="submission" date="2022-05" db="EMBL/GenBank/DDBJ databases">
        <authorList>
            <person name="Kim J.-S."/>
            <person name="Lee K."/>
            <person name="Suh M."/>
            <person name="Eom M."/>
            <person name="Kim J.-S."/>
            <person name="Kim D.-S."/>
            <person name="Ko S.-H."/>
            <person name="Shin Y."/>
            <person name="Lee J.-S."/>
        </authorList>
    </citation>
    <scope>NUCLEOTIDE SEQUENCE</scope>
    <source>
        <strain evidence="5">N237</strain>
    </source>
</reference>
<evidence type="ECO:0000313" key="6">
    <source>
        <dbReference type="Proteomes" id="UP001056336"/>
    </source>
</evidence>
<dbReference type="Proteomes" id="UP001056336">
    <property type="component" value="Chromosome"/>
</dbReference>
<feature type="domain" description="ABC transporter" evidence="4">
    <location>
        <begin position="13"/>
        <end position="244"/>
    </location>
</feature>
<dbReference type="InterPro" id="IPR003593">
    <property type="entry name" value="AAA+_ATPase"/>
</dbReference>
<evidence type="ECO:0000256" key="2">
    <source>
        <dbReference type="ARBA" id="ARBA00022741"/>
    </source>
</evidence>
<dbReference type="InterPro" id="IPR017911">
    <property type="entry name" value="MacB-like_ATP-bd"/>
</dbReference>
<keyword evidence="2" id="KW-0547">Nucleotide-binding</keyword>
<dbReference type="InterPro" id="IPR015854">
    <property type="entry name" value="ABC_transpr_LolD-like"/>
</dbReference>
<keyword evidence="1" id="KW-0813">Transport</keyword>
<dbReference type="InterPro" id="IPR027417">
    <property type="entry name" value="P-loop_NTPase"/>
</dbReference>
<keyword evidence="6" id="KW-1185">Reference proteome</keyword>
<reference evidence="5" key="1">
    <citation type="journal article" date="2018" name="Int. J. Syst. Evol. Microbiol.">
        <title>Jatrophihabitans telluris sp. nov., isolated from sediment soil of lava forest wetlands and the emended description of the genus Jatrophihabitans.</title>
        <authorList>
            <person name="Lee K.C."/>
            <person name="Suh M.K."/>
            <person name="Eom M.K."/>
            <person name="Kim K.K."/>
            <person name="Kim J.S."/>
            <person name="Kim D.S."/>
            <person name="Ko S.H."/>
            <person name="Shin Y.K."/>
            <person name="Lee J.S."/>
        </authorList>
    </citation>
    <scope>NUCLEOTIDE SEQUENCE</scope>
    <source>
        <strain evidence="5">N237</strain>
    </source>
</reference>
<proteinExistence type="predicted"/>